<reference evidence="1" key="1">
    <citation type="submission" date="2018-02" db="EMBL/GenBank/DDBJ databases">
        <title>Rhizophora mucronata_Transcriptome.</title>
        <authorList>
            <person name="Meera S.P."/>
            <person name="Sreeshan A."/>
            <person name="Augustine A."/>
        </authorList>
    </citation>
    <scope>NUCLEOTIDE SEQUENCE</scope>
    <source>
        <tissue evidence="1">Leaf</tissue>
    </source>
</reference>
<name>A0A2P2PM97_RHIMU</name>
<evidence type="ECO:0000313" key="1">
    <source>
        <dbReference type="EMBL" id="MBX55739.1"/>
    </source>
</evidence>
<organism evidence="1">
    <name type="scientific">Rhizophora mucronata</name>
    <name type="common">Asiatic mangrove</name>
    <dbReference type="NCBI Taxonomy" id="61149"/>
    <lineage>
        <taxon>Eukaryota</taxon>
        <taxon>Viridiplantae</taxon>
        <taxon>Streptophyta</taxon>
        <taxon>Embryophyta</taxon>
        <taxon>Tracheophyta</taxon>
        <taxon>Spermatophyta</taxon>
        <taxon>Magnoliopsida</taxon>
        <taxon>eudicotyledons</taxon>
        <taxon>Gunneridae</taxon>
        <taxon>Pentapetalae</taxon>
        <taxon>rosids</taxon>
        <taxon>fabids</taxon>
        <taxon>Malpighiales</taxon>
        <taxon>Rhizophoraceae</taxon>
        <taxon>Rhizophora</taxon>
    </lineage>
</organism>
<sequence>MNLFNVCFNLTLFSRIDDFLFYVVKTLS</sequence>
<proteinExistence type="predicted"/>
<protein>
    <submittedName>
        <fullName evidence="1">Uncharacterized protein</fullName>
    </submittedName>
</protein>
<dbReference type="AlphaFoldDB" id="A0A2P2PM97"/>
<dbReference type="EMBL" id="GGEC01075255">
    <property type="protein sequence ID" value="MBX55739.1"/>
    <property type="molecule type" value="Transcribed_RNA"/>
</dbReference>
<accession>A0A2P2PM97</accession>